<reference evidence="7 8" key="1">
    <citation type="submission" date="2016-10" db="EMBL/GenBank/DDBJ databases">
        <authorList>
            <person name="de Groot N.N."/>
        </authorList>
    </citation>
    <scope>NUCLEOTIDE SEQUENCE [LARGE SCALE GENOMIC DNA]</scope>
    <source>
        <strain evidence="7 8">CGMCC 1.7031</strain>
    </source>
</reference>
<evidence type="ECO:0000313" key="8">
    <source>
        <dbReference type="Proteomes" id="UP000199354"/>
    </source>
</evidence>
<dbReference type="AlphaFoldDB" id="A0A1G5BHH4"/>
<dbReference type="SUPFAM" id="SSF52317">
    <property type="entry name" value="Class I glutamine amidotransferase-like"/>
    <property type="match status" value="1"/>
</dbReference>
<evidence type="ECO:0000259" key="6">
    <source>
        <dbReference type="Pfam" id="PF18962"/>
    </source>
</evidence>
<keyword evidence="2" id="KW-0645">Protease</keyword>
<dbReference type="Proteomes" id="UP000199354">
    <property type="component" value="Unassembled WGS sequence"/>
</dbReference>
<feature type="domain" description="Secretion system C-terminal sorting" evidence="6">
    <location>
        <begin position="358"/>
        <end position="421"/>
    </location>
</feature>
<dbReference type="OrthoDB" id="9799980at2"/>
<proteinExistence type="inferred from homology"/>
<dbReference type="PANTHER" id="PTHR36175">
    <property type="entry name" value="CYANOPHYCINASE"/>
    <property type="match status" value="1"/>
</dbReference>
<dbReference type="GO" id="GO:0008236">
    <property type="term" value="F:serine-type peptidase activity"/>
    <property type="evidence" value="ECO:0007669"/>
    <property type="project" value="UniProtKB-KW"/>
</dbReference>
<dbReference type="InterPro" id="IPR005320">
    <property type="entry name" value="Peptidase_S51"/>
</dbReference>
<dbReference type="InterPro" id="IPR029062">
    <property type="entry name" value="Class_I_gatase-like"/>
</dbReference>
<sequence>MKQLLLCILFPATLLSQGYTSYFTGNPTNVTTPTEFGICMMGGATEHDNAMAWLLQKAGGGDVVVLRSSGSNGYNNYLYSELGVAVNSVETLVITSVAGATNPYVLDKVAHAEMIWFAGGDQYNYVSYFKDNALEDLINAHVNVKNAPIGGTSAGMAILGHHYFSAQNGSVTSAEALADPYNPYMTLGSNDFVQLPRLQNVITDSHYDDPDRRARHTTFIGRLKHDGFGDTYGIAANEYVAVCIDDSGRAHVYGDYPNYQEFAYFIQPNCTIESTPETCVAGSAFTWNQNGSAVKAYKVPGTMDGTHYFDLNDWRAGAGSGGSWQDWSVNNGVFTATAGAAPDCLLSAETFAQDPIAVYPNPFGDFIRIDGYANAVRLYDAMGKLVLERTDVNGVLDTSALVKGLYFLRYDAQGSIHTQKMLKN</sequence>
<evidence type="ECO:0000256" key="2">
    <source>
        <dbReference type="ARBA" id="ARBA00022670"/>
    </source>
</evidence>
<evidence type="ECO:0000256" key="3">
    <source>
        <dbReference type="ARBA" id="ARBA00022729"/>
    </source>
</evidence>
<evidence type="ECO:0000256" key="4">
    <source>
        <dbReference type="ARBA" id="ARBA00022801"/>
    </source>
</evidence>
<dbReference type="PANTHER" id="PTHR36175:SF1">
    <property type="entry name" value="CYANOPHYCINASE"/>
    <property type="match status" value="1"/>
</dbReference>
<dbReference type="Pfam" id="PF03575">
    <property type="entry name" value="Peptidase_S51"/>
    <property type="match status" value="1"/>
</dbReference>
<dbReference type="Pfam" id="PF18962">
    <property type="entry name" value="Por_Secre_tail"/>
    <property type="match status" value="1"/>
</dbReference>
<dbReference type="Gene3D" id="3.40.50.880">
    <property type="match status" value="1"/>
</dbReference>
<dbReference type="NCBIfam" id="TIGR04183">
    <property type="entry name" value="Por_Secre_tail"/>
    <property type="match status" value="1"/>
</dbReference>
<comment type="similarity">
    <text evidence="1">Belongs to the peptidase S51 family.</text>
</comment>
<organism evidence="7 8">
    <name type="scientific">Flavobacterium caeni</name>
    <dbReference type="NCBI Taxonomy" id="490189"/>
    <lineage>
        <taxon>Bacteria</taxon>
        <taxon>Pseudomonadati</taxon>
        <taxon>Bacteroidota</taxon>
        <taxon>Flavobacteriia</taxon>
        <taxon>Flavobacteriales</taxon>
        <taxon>Flavobacteriaceae</taxon>
        <taxon>Flavobacterium</taxon>
    </lineage>
</organism>
<keyword evidence="3" id="KW-0732">Signal</keyword>
<evidence type="ECO:0000256" key="5">
    <source>
        <dbReference type="ARBA" id="ARBA00022825"/>
    </source>
</evidence>
<protein>
    <submittedName>
        <fullName evidence="7">Por secretion system C-terminal sorting domain-containing protein</fullName>
    </submittedName>
</protein>
<gene>
    <name evidence="7" type="ORF">SAMN02927903_00380</name>
</gene>
<evidence type="ECO:0000313" key="7">
    <source>
        <dbReference type="EMBL" id="SCX89663.1"/>
    </source>
</evidence>
<dbReference type="STRING" id="490189.SAMN02927903_00380"/>
<keyword evidence="5" id="KW-0720">Serine protease</keyword>
<dbReference type="RefSeq" id="WP_091140604.1">
    <property type="nucleotide sequence ID" value="NZ_FMVF01000002.1"/>
</dbReference>
<keyword evidence="8" id="KW-1185">Reference proteome</keyword>
<dbReference type="GO" id="GO:0006508">
    <property type="term" value="P:proteolysis"/>
    <property type="evidence" value="ECO:0007669"/>
    <property type="project" value="UniProtKB-KW"/>
</dbReference>
<name>A0A1G5BHH4_9FLAO</name>
<dbReference type="EMBL" id="FMVF01000002">
    <property type="protein sequence ID" value="SCX89663.1"/>
    <property type="molecule type" value="Genomic_DNA"/>
</dbReference>
<evidence type="ECO:0000256" key="1">
    <source>
        <dbReference type="ARBA" id="ARBA00006534"/>
    </source>
</evidence>
<accession>A0A1G5BHH4</accession>
<dbReference type="InterPro" id="IPR026444">
    <property type="entry name" value="Secre_tail"/>
</dbReference>
<keyword evidence="4" id="KW-0378">Hydrolase</keyword>